<evidence type="ECO:0000313" key="11">
    <source>
        <dbReference type="Proteomes" id="UP000504634"/>
    </source>
</evidence>
<dbReference type="Proteomes" id="UP000504634">
    <property type="component" value="Unplaced"/>
</dbReference>
<dbReference type="GO" id="GO:0006612">
    <property type="term" value="P:protein targeting to membrane"/>
    <property type="evidence" value="ECO:0007669"/>
    <property type="project" value="UniProtKB-UniRule"/>
</dbReference>
<evidence type="ECO:0000256" key="7">
    <source>
        <dbReference type="SAM" id="MobiDB-lite"/>
    </source>
</evidence>
<dbReference type="PANTHER" id="PTHR14146:SF0">
    <property type="entry name" value="EXOCYST COMPLEX COMPONENT 4"/>
    <property type="match status" value="1"/>
</dbReference>
<gene>
    <name evidence="12" type="primary">LOC115624371</name>
</gene>
<dbReference type="Gene3D" id="3.40.50.1820">
    <property type="entry name" value="alpha/beta hydrolase"/>
    <property type="match status" value="1"/>
</dbReference>
<dbReference type="InterPro" id="IPR014775">
    <property type="entry name" value="L27_C"/>
</dbReference>
<feature type="domain" description="L27" evidence="8">
    <location>
        <begin position="573"/>
        <end position="622"/>
    </location>
</feature>
<reference evidence="12" key="1">
    <citation type="submission" date="2025-08" db="UniProtKB">
        <authorList>
            <consortium name="RefSeq"/>
        </authorList>
    </citation>
    <scope>IDENTIFICATION</scope>
    <source>
        <strain evidence="12">11010-0011.00</strain>
        <tissue evidence="12">Whole body</tissue>
    </source>
</reference>
<dbReference type="GO" id="GO:0032584">
    <property type="term" value="C:growth cone membrane"/>
    <property type="evidence" value="ECO:0007669"/>
    <property type="project" value="TreeGrafter"/>
</dbReference>
<dbReference type="SUPFAM" id="SSF53474">
    <property type="entry name" value="alpha/beta-Hydrolases"/>
    <property type="match status" value="1"/>
</dbReference>
<feature type="region of interest" description="Disordered" evidence="7">
    <location>
        <begin position="1091"/>
        <end position="1117"/>
    </location>
</feature>
<dbReference type="GO" id="GO:0006893">
    <property type="term" value="P:Golgi to plasma membrane transport"/>
    <property type="evidence" value="ECO:0007669"/>
    <property type="project" value="TreeGrafter"/>
</dbReference>
<dbReference type="GO" id="GO:0000145">
    <property type="term" value="C:exocyst"/>
    <property type="evidence" value="ECO:0007669"/>
    <property type="project" value="UniProtKB-UniRule"/>
</dbReference>
<dbReference type="Pfam" id="PF04048">
    <property type="entry name" value="Sec8_N"/>
    <property type="match status" value="1"/>
</dbReference>
<evidence type="ECO:0000259" key="10">
    <source>
        <dbReference type="Pfam" id="PF20652"/>
    </source>
</evidence>
<organism evidence="11 12">
    <name type="scientific">Drosophila lebanonensis</name>
    <name type="common">Fruit fly</name>
    <name type="synonym">Scaptodrosophila lebanonensis</name>
    <dbReference type="NCBI Taxonomy" id="7225"/>
    <lineage>
        <taxon>Eukaryota</taxon>
        <taxon>Metazoa</taxon>
        <taxon>Ecdysozoa</taxon>
        <taxon>Arthropoda</taxon>
        <taxon>Hexapoda</taxon>
        <taxon>Insecta</taxon>
        <taxon>Pterygota</taxon>
        <taxon>Neoptera</taxon>
        <taxon>Endopterygota</taxon>
        <taxon>Diptera</taxon>
        <taxon>Brachycera</taxon>
        <taxon>Muscomorpha</taxon>
        <taxon>Ephydroidea</taxon>
        <taxon>Drosophilidae</taxon>
        <taxon>Scaptodrosophila</taxon>
    </lineage>
</organism>
<dbReference type="Pfam" id="PF02828">
    <property type="entry name" value="L27"/>
    <property type="match status" value="1"/>
</dbReference>
<name>A0A6J2TIF7_DROLE</name>
<dbReference type="OrthoDB" id="272977at2759"/>
<evidence type="ECO:0000256" key="5">
    <source>
        <dbReference type="ARBA" id="ARBA00022927"/>
    </source>
</evidence>
<dbReference type="GO" id="GO:0007268">
    <property type="term" value="P:chemical synaptic transmission"/>
    <property type="evidence" value="ECO:0007669"/>
    <property type="project" value="TreeGrafter"/>
</dbReference>
<dbReference type="PANTHER" id="PTHR14146">
    <property type="entry name" value="EXOCYST COMPLEX COMPONENT 4"/>
    <property type="match status" value="1"/>
</dbReference>
<dbReference type="GO" id="GO:0045202">
    <property type="term" value="C:synapse"/>
    <property type="evidence" value="ECO:0007669"/>
    <property type="project" value="TreeGrafter"/>
</dbReference>
<sequence length="1408" mass="158502">MSAEAAQKRASFARRAESLVERVRVLNTIYEKYNISTEKSGDLTVIVQGDLSQQEKRAVFITVHDLGCNHNSFQEFVNSPCMTEIKERSCFIHCIVPGHADNADALPDSFPFPSLQTLGEDLVTVLDYLHVKYVIGLGEGAGANVLARFGLAHPSRALGLILINATGSAASVLQSFKNKFISWKSDEVAQSAESFLMYHKFGHRSVRSSPSLSGNNWYKAFLKFKASSKTNTNRSLNVSISQTQIIGENPDKDKIVAEYQKRLHRSLNSKNVGLYVKAFMNRKDLTLKGCKVDVILITGMLSPYASMVEKLHRDVEKERVTMLKIERAGDVLADAPGKVAQSILLFCKGQGLLTSVVMPGVDRGRAYSTASSGSFEGANGGRRLSRGISMEDYDKPNIRRLSIMTIPQTFSFNRIYMDAPPPTKPPRGVKYGKEDSAGCGFLVNVIKSLGFSETTEERQKEKLKIEHEFKCSDQRLNELVSRHDQQLTQVLPLFSQVSTEVTASRERIHAVKENLGACKRLLQCRRDELKKMWTDAVQHKYLLEMLEQIQELRKVPQRVVSYTAKRQYLHASKALTDALATLNGPLQGVEGLTDLRADLQTRRQQLYQRLHEELVTQVYKNSANEALSTFQRTNSSRLNSSFTRGIGARRSTDRIEANARVRKALTEMAQGFDLDKAEIIEDTDLIDPELSMNYFIAIIVECFGMLHKVPDSLETLRVQIQTELLNVVQNTTHQLSANGAVKDIAGESNPLLMLLEIIFKQLKAIAKTHALLLKNYLAVAQKYTVVGPQPYDLTDFWAQAQSVLQLLLTDYLDIQNTASDENAQSSFAEPTNNINSYFLRRKVPSTKKTMFKFDKSSHTPSNANTQEPYKQHRRNASDASMDDNLVATLGGPAGSGKGSATGLLPHEKKQREKVLICTPDQNVITKVYLPLMGYIQEIENFMKCKPGHPCSLHDFVDNYIKDTFLSKGHNRNLQLTIESLSKNQDAWRTIITPEEMKTFNLSRPLLQSTVMVERRLIETKTLIQDLPCYSEELLKMVCSLLKTYREICQAAYRGIVQPDSEDKRIYSVAWLKDEDISRFLKTLPNWTDLKSSSQRAKHSKKLQRSNFEPSEEESPLQVQQRNIREAEMLTSNLGEGGITQQEILADISVLKELAILQESMEWFSSRVSEFANELRRPLVNGLNAVSAECASNVAIKDGTIKVMTNLALEFDELANTCLLVLHLEVRVQCFHYLRSKSSVKTNSYIGSKDDILEPDRQVQVLTKRLSEMDEAFSATLHPRKTRYIFEGLAHLAARILIQASNYLEHIDQITVQRMCRNSIALQQTLSNITASREVALDQAKHFYELLCMEPDEILNALLERGTEFTEMQYLNALQLSCKVHNVDANSLASYQQKLSDILGAKPSKGVVV</sequence>
<comment type="function">
    <text evidence="6">Component of the exocyst complex involved in the docking of exocytic vesicles with fusion sites on the plasma membrane.</text>
</comment>
<dbReference type="Pfam" id="PF03096">
    <property type="entry name" value="Ndr"/>
    <property type="match status" value="2"/>
</dbReference>
<evidence type="ECO:0000256" key="2">
    <source>
        <dbReference type="ARBA" id="ARBA00010470"/>
    </source>
</evidence>
<evidence type="ECO:0000256" key="1">
    <source>
        <dbReference type="ARBA" id="ARBA00005598"/>
    </source>
</evidence>
<keyword evidence="3 6" id="KW-0813">Transport</keyword>
<keyword evidence="11" id="KW-1185">Reference proteome</keyword>
<accession>A0A6J2TIF7</accession>
<dbReference type="GO" id="GO:0006904">
    <property type="term" value="P:vesicle docking involved in exocytosis"/>
    <property type="evidence" value="ECO:0007669"/>
    <property type="project" value="InterPro"/>
</dbReference>
<proteinExistence type="inferred from homology"/>
<feature type="domain" description="Exocyst complex component Sec8 N-terminal" evidence="9">
    <location>
        <begin position="473"/>
        <end position="559"/>
    </location>
</feature>
<dbReference type="GO" id="GO:0015031">
    <property type="term" value="P:protein transport"/>
    <property type="evidence" value="ECO:0007669"/>
    <property type="project" value="UniProtKB-KW"/>
</dbReference>
<dbReference type="InterPro" id="IPR004142">
    <property type="entry name" value="NDRG"/>
</dbReference>
<dbReference type="InterPro" id="IPR007191">
    <property type="entry name" value="Sec8_exocyst_N"/>
</dbReference>
<dbReference type="InterPro" id="IPR048630">
    <property type="entry name" value="Sec8_M"/>
</dbReference>
<keyword evidence="5 6" id="KW-0653">Protein transport</keyword>
<dbReference type="RefSeq" id="XP_030374898.1">
    <property type="nucleotide sequence ID" value="XM_030519038.1"/>
</dbReference>
<comment type="similarity">
    <text evidence="1">Belongs to the NDRG family.</text>
</comment>
<feature type="region of interest" description="Disordered" evidence="7">
    <location>
        <begin position="852"/>
        <end position="903"/>
    </location>
</feature>
<evidence type="ECO:0000256" key="3">
    <source>
        <dbReference type="ARBA" id="ARBA00022448"/>
    </source>
</evidence>
<dbReference type="Pfam" id="PF20652">
    <property type="entry name" value="Sec8_C"/>
    <property type="match status" value="1"/>
</dbReference>
<protein>
    <recommendedName>
        <fullName evidence="6">Exocyst complex component Sec8</fullName>
    </recommendedName>
</protein>
<feature type="domain" description="Exocyst complex component Sec8 middle helical bundle" evidence="10">
    <location>
        <begin position="689"/>
        <end position="866"/>
    </location>
</feature>
<comment type="similarity">
    <text evidence="2 6">Belongs to the SEC8 family.</text>
</comment>
<evidence type="ECO:0000256" key="4">
    <source>
        <dbReference type="ARBA" id="ARBA00022483"/>
    </source>
</evidence>
<feature type="compositionally biased region" description="Polar residues" evidence="7">
    <location>
        <begin position="858"/>
        <end position="868"/>
    </location>
</feature>
<dbReference type="InterPro" id="IPR039682">
    <property type="entry name" value="Sec8/EXOC4"/>
</dbReference>
<evidence type="ECO:0000259" key="8">
    <source>
        <dbReference type="Pfam" id="PF02828"/>
    </source>
</evidence>
<evidence type="ECO:0000256" key="6">
    <source>
        <dbReference type="RuleBase" id="RU367079"/>
    </source>
</evidence>
<dbReference type="GO" id="GO:0090522">
    <property type="term" value="P:vesicle tethering involved in exocytosis"/>
    <property type="evidence" value="ECO:0007669"/>
    <property type="project" value="UniProtKB-UniRule"/>
</dbReference>
<evidence type="ECO:0000259" key="9">
    <source>
        <dbReference type="Pfam" id="PF04048"/>
    </source>
</evidence>
<evidence type="ECO:0000313" key="12">
    <source>
        <dbReference type="RefSeq" id="XP_030374898.1"/>
    </source>
</evidence>
<dbReference type="InterPro" id="IPR029058">
    <property type="entry name" value="AB_hydrolase_fold"/>
</dbReference>
<dbReference type="GeneID" id="115624371"/>
<keyword evidence="4 6" id="KW-0268">Exocytosis</keyword>